<accession>A0A0D3AMY2</accession>
<dbReference type="Gene3D" id="3.40.395.10">
    <property type="entry name" value="Adenoviral Proteinase, Chain A"/>
    <property type="match status" value="1"/>
</dbReference>
<sequence length="869" mass="98399">MAAQQACYEAQRRLNQRMMEMMQRMYPNEAEENDGEPVDDLALMKRAYTNKKTGQIDYGLVREVVSLVQTQVQDEVSQLQTEDDDLTASTNLSRFRINEIVESEHFVGTSEVNSEDVLPRYIPRSFPTNWWSSEFLRKFVSSEFRRKRKNPIKEKLYWGDLFGSLKNCTVDLAIEMLKKRKVKDRQSRLKYACLAITSFVLLPTSHFPRILPNHVEMIRDLDEFMAYPWGRVAFEMLVQGIRSKDEILLSQASVAMRGFVDAIQLVFVAAVPQLKEVVPNNEPAVLVESDSESENGSQETGRPQVNPQELATPQKPIRYCVNPGHARELDEGCQVEVISMLQEPTMGETDFGWDDEVEDDLVDNMVRLIEEKHIFKKSMFVGGTTASDLSRMKLEKKQKDNEAKEKKEREPQVDPTEPEVVEAVNTNHLAQMVGDIVNQKIENLADRISQQGDKIEERLVKAIEEQRLKMQGEVIESILDFLRKSNSNVVFGEQLHCEGPQFGKDASQEKFNDNTSPPWPPIAILTKIPNQPVGNEDAAVARKKMVNNMVEEEGLRNITAHGTTTSPLTKHVDESSGDNPLHMDELKLPDENSFLLIEIPSFSLGLSQEEMQVRNDYEVTLPPLCMEAMDSTTQTLTVANGIRVSSKDLCNIVERTHQMPPKVMDALMYYTKLDLMRKFGDSAPCKIALFDTNFPASIVKQHARLTKTAVKDRCKMRFDDSALQLLRVDPDCEMTYDRIYFPFNIDKYHWVGVCLDIMSATLHVIDCNMSLRSESLMKKDLNPVANVFPYLINAVIGGDSRNLPKPFILSRSKGIPQNPNPRDSAVMTALLIQAHASSGVDGCKEVTPVALHSASKQLAVMVYRAICPV</sequence>
<feature type="compositionally biased region" description="Polar residues" evidence="5">
    <location>
        <begin position="294"/>
        <end position="311"/>
    </location>
</feature>
<dbReference type="InterPro" id="IPR038765">
    <property type="entry name" value="Papain-like_cys_pep_sf"/>
</dbReference>
<dbReference type="PROSITE" id="PS50600">
    <property type="entry name" value="ULP_PROTEASE"/>
    <property type="match status" value="1"/>
</dbReference>
<evidence type="ECO:0000256" key="5">
    <source>
        <dbReference type="SAM" id="MobiDB-lite"/>
    </source>
</evidence>
<dbReference type="InterPro" id="IPR003653">
    <property type="entry name" value="Peptidase_C48_C"/>
</dbReference>
<proteinExistence type="inferred from homology"/>
<evidence type="ECO:0000256" key="2">
    <source>
        <dbReference type="ARBA" id="ARBA00022670"/>
    </source>
</evidence>
<keyword evidence="4" id="KW-0175">Coiled coil</keyword>
<organism evidence="7 8">
    <name type="scientific">Brassica oleracea var. oleracea</name>
    <dbReference type="NCBI Taxonomy" id="109376"/>
    <lineage>
        <taxon>Eukaryota</taxon>
        <taxon>Viridiplantae</taxon>
        <taxon>Streptophyta</taxon>
        <taxon>Embryophyta</taxon>
        <taxon>Tracheophyta</taxon>
        <taxon>Spermatophyta</taxon>
        <taxon>Magnoliopsida</taxon>
        <taxon>eudicotyledons</taxon>
        <taxon>Gunneridae</taxon>
        <taxon>Pentapetalae</taxon>
        <taxon>rosids</taxon>
        <taxon>malvids</taxon>
        <taxon>Brassicales</taxon>
        <taxon>Brassicaceae</taxon>
        <taxon>Brassiceae</taxon>
        <taxon>Brassica</taxon>
    </lineage>
</organism>
<dbReference type="Gramene" id="Bo2g049410.1">
    <property type="protein sequence ID" value="Bo2g049410.1"/>
    <property type="gene ID" value="Bo2g049410"/>
</dbReference>
<dbReference type="OMA" id="NIVERTH"/>
<dbReference type="InterPro" id="IPR015410">
    <property type="entry name" value="DUF1985"/>
</dbReference>
<reference evidence="7" key="2">
    <citation type="submission" date="2015-03" db="UniProtKB">
        <authorList>
            <consortium name="EnsemblPlants"/>
        </authorList>
    </citation>
    <scope>IDENTIFICATION</scope>
</reference>
<feature type="compositionally biased region" description="Basic and acidic residues" evidence="5">
    <location>
        <begin position="391"/>
        <end position="412"/>
    </location>
</feature>
<dbReference type="Pfam" id="PF09331">
    <property type="entry name" value="DUF1985"/>
    <property type="match status" value="1"/>
</dbReference>
<feature type="domain" description="Ubiquitin-like protease family profile" evidence="6">
    <location>
        <begin position="642"/>
        <end position="835"/>
    </location>
</feature>
<evidence type="ECO:0000256" key="1">
    <source>
        <dbReference type="ARBA" id="ARBA00005234"/>
    </source>
</evidence>
<evidence type="ECO:0000313" key="7">
    <source>
        <dbReference type="EnsemblPlants" id="Bo2g049410.1"/>
    </source>
</evidence>
<feature type="coiled-coil region" evidence="4">
    <location>
        <begin position="438"/>
        <end position="465"/>
    </location>
</feature>
<dbReference type="GO" id="GO:0008234">
    <property type="term" value="F:cysteine-type peptidase activity"/>
    <property type="evidence" value="ECO:0007669"/>
    <property type="project" value="InterPro"/>
</dbReference>
<evidence type="ECO:0000313" key="8">
    <source>
        <dbReference type="Proteomes" id="UP000032141"/>
    </source>
</evidence>
<evidence type="ECO:0000256" key="3">
    <source>
        <dbReference type="ARBA" id="ARBA00022801"/>
    </source>
</evidence>
<keyword evidence="2" id="KW-0645">Protease</keyword>
<feature type="region of interest" description="Disordered" evidence="5">
    <location>
        <begin position="391"/>
        <end position="417"/>
    </location>
</feature>
<dbReference type="PANTHER" id="PTHR48449">
    <property type="entry name" value="DUF1985 DOMAIN-CONTAINING PROTEIN"/>
    <property type="match status" value="1"/>
</dbReference>
<comment type="similarity">
    <text evidence="1">Belongs to the peptidase C48 family.</text>
</comment>
<evidence type="ECO:0000259" key="6">
    <source>
        <dbReference type="PROSITE" id="PS50600"/>
    </source>
</evidence>
<dbReference type="HOGENOM" id="CLU_016248_0_0_1"/>
<keyword evidence="3" id="KW-0378">Hydrolase</keyword>
<dbReference type="Proteomes" id="UP000032141">
    <property type="component" value="Chromosome C2"/>
</dbReference>
<dbReference type="PANTHER" id="PTHR48449:SF2">
    <property type="entry name" value="UBIQUITIN-LIKE PROTEASE FAMILY PROFILE DOMAIN-CONTAINING PROTEIN"/>
    <property type="match status" value="1"/>
</dbReference>
<dbReference type="GO" id="GO:0006508">
    <property type="term" value="P:proteolysis"/>
    <property type="evidence" value="ECO:0007669"/>
    <property type="project" value="UniProtKB-KW"/>
</dbReference>
<reference evidence="7 8" key="1">
    <citation type="journal article" date="2014" name="Genome Biol.">
        <title>Transcriptome and methylome profiling reveals relics of genome dominance in the mesopolyploid Brassica oleracea.</title>
        <authorList>
            <person name="Parkin I.A."/>
            <person name="Koh C."/>
            <person name="Tang H."/>
            <person name="Robinson S.J."/>
            <person name="Kagale S."/>
            <person name="Clarke W.E."/>
            <person name="Town C.D."/>
            <person name="Nixon J."/>
            <person name="Krishnakumar V."/>
            <person name="Bidwell S.L."/>
            <person name="Denoeud F."/>
            <person name="Belcram H."/>
            <person name="Links M.G."/>
            <person name="Just J."/>
            <person name="Clarke C."/>
            <person name="Bender T."/>
            <person name="Huebert T."/>
            <person name="Mason A.S."/>
            <person name="Pires J.C."/>
            <person name="Barker G."/>
            <person name="Moore J."/>
            <person name="Walley P.G."/>
            <person name="Manoli S."/>
            <person name="Batley J."/>
            <person name="Edwards D."/>
            <person name="Nelson M.N."/>
            <person name="Wang X."/>
            <person name="Paterson A.H."/>
            <person name="King G."/>
            <person name="Bancroft I."/>
            <person name="Chalhoub B."/>
            <person name="Sharpe A.G."/>
        </authorList>
    </citation>
    <scope>NUCLEOTIDE SEQUENCE</scope>
    <source>
        <strain evidence="7 8">cv. TO1000</strain>
    </source>
</reference>
<dbReference type="EnsemblPlants" id="Bo2g049410.1">
    <property type="protein sequence ID" value="Bo2g049410.1"/>
    <property type="gene ID" value="Bo2g049410"/>
</dbReference>
<keyword evidence="8" id="KW-1185">Reference proteome</keyword>
<feature type="region of interest" description="Disordered" evidence="5">
    <location>
        <begin position="286"/>
        <end position="314"/>
    </location>
</feature>
<dbReference type="SUPFAM" id="SSF54001">
    <property type="entry name" value="Cysteine proteinases"/>
    <property type="match status" value="1"/>
</dbReference>
<dbReference type="Pfam" id="PF02902">
    <property type="entry name" value="Peptidase_C48"/>
    <property type="match status" value="1"/>
</dbReference>
<evidence type="ECO:0000256" key="4">
    <source>
        <dbReference type="SAM" id="Coils"/>
    </source>
</evidence>
<name>A0A0D3AMY2_BRAOL</name>
<dbReference type="AlphaFoldDB" id="A0A0D3AMY2"/>
<protein>
    <recommendedName>
        <fullName evidence="6">Ubiquitin-like protease family profile domain-containing protein</fullName>
    </recommendedName>
</protein>